<evidence type="ECO:0000313" key="1">
    <source>
        <dbReference type="EMBL" id="SNT15916.1"/>
    </source>
</evidence>
<protein>
    <submittedName>
        <fullName evidence="1">Uncharacterized protein</fullName>
    </submittedName>
</protein>
<proteinExistence type="predicted"/>
<dbReference type="RefSeq" id="WP_089221319.1">
    <property type="nucleotide sequence ID" value="NZ_FZOS01000050.1"/>
</dbReference>
<evidence type="ECO:0000313" key="2">
    <source>
        <dbReference type="Proteomes" id="UP000198281"/>
    </source>
</evidence>
<dbReference type="EMBL" id="FZOS01000050">
    <property type="protein sequence ID" value="SNT15916.1"/>
    <property type="molecule type" value="Genomic_DNA"/>
</dbReference>
<dbReference type="AlphaFoldDB" id="A0A239KBY7"/>
<gene>
    <name evidence="1" type="ORF">SAMN06295912_15016</name>
</gene>
<accession>A0A239KBY7</accession>
<name>A0A239KBY7_9SPHN</name>
<dbReference type="Proteomes" id="UP000198281">
    <property type="component" value="Unassembled WGS sequence"/>
</dbReference>
<reference evidence="2" key="1">
    <citation type="submission" date="2017-06" db="EMBL/GenBank/DDBJ databases">
        <authorList>
            <person name="Varghese N."/>
            <person name="Submissions S."/>
        </authorList>
    </citation>
    <scope>NUCLEOTIDE SEQUENCE [LARGE SCALE GENOMIC DNA]</scope>
    <source>
        <strain evidence="2">LNB2</strain>
    </source>
</reference>
<sequence>MTLRGTQVWCAKLTDVDVIAIRRRYAAGDTLATLAAAYPQCSKVNLHHIVRDRRWRHLPRTSSMRVIG</sequence>
<organism evidence="1 2">
    <name type="scientific">Edaphosphingomonas laterariae</name>
    <dbReference type="NCBI Taxonomy" id="861865"/>
    <lineage>
        <taxon>Bacteria</taxon>
        <taxon>Pseudomonadati</taxon>
        <taxon>Pseudomonadota</taxon>
        <taxon>Alphaproteobacteria</taxon>
        <taxon>Sphingomonadales</taxon>
        <taxon>Rhizorhabdaceae</taxon>
        <taxon>Edaphosphingomonas</taxon>
    </lineage>
</organism>
<keyword evidence="2" id="KW-1185">Reference proteome</keyword>